<evidence type="ECO:0000256" key="5">
    <source>
        <dbReference type="ARBA" id="ARBA00022989"/>
    </source>
</evidence>
<protein>
    <submittedName>
        <fullName evidence="10">Putative negative regulator of RcsB-dependent stress response</fullName>
    </submittedName>
</protein>
<keyword evidence="4 8" id="KW-0812">Transmembrane</keyword>
<keyword evidence="3" id="KW-1003">Cell membrane</keyword>
<dbReference type="GO" id="GO:0044877">
    <property type="term" value="F:protein-containing complex binding"/>
    <property type="evidence" value="ECO:0007669"/>
    <property type="project" value="InterPro"/>
</dbReference>
<accession>A0A238YM99</accession>
<keyword evidence="5 8" id="KW-1133">Transmembrane helix</keyword>
<evidence type="ECO:0000256" key="6">
    <source>
        <dbReference type="ARBA" id="ARBA00023136"/>
    </source>
</evidence>
<dbReference type="OrthoDB" id="8521102at2"/>
<dbReference type="EMBL" id="FZOA01000002">
    <property type="protein sequence ID" value="SNR71764.1"/>
    <property type="molecule type" value="Genomic_DNA"/>
</dbReference>
<evidence type="ECO:0000256" key="1">
    <source>
        <dbReference type="ARBA" id="ARBA00004167"/>
    </source>
</evidence>
<dbReference type="Proteomes" id="UP000198305">
    <property type="component" value="Unassembled WGS sequence"/>
</dbReference>
<dbReference type="GO" id="GO:0005886">
    <property type="term" value="C:plasma membrane"/>
    <property type="evidence" value="ECO:0007669"/>
    <property type="project" value="UniProtKB-SubCell"/>
</dbReference>
<dbReference type="Pfam" id="PF09976">
    <property type="entry name" value="TPR_21"/>
    <property type="match status" value="1"/>
</dbReference>
<keyword evidence="7" id="KW-0143">Chaperone</keyword>
<dbReference type="InterPro" id="IPR018704">
    <property type="entry name" value="SecYEG/CpoB_TPR"/>
</dbReference>
<dbReference type="InterPro" id="IPR026039">
    <property type="entry name" value="YfgM"/>
</dbReference>
<organism evidence="10 11">
    <name type="scientific">Methylobacillus rhizosphaerae</name>
    <dbReference type="NCBI Taxonomy" id="551994"/>
    <lineage>
        <taxon>Bacteria</taxon>
        <taxon>Pseudomonadati</taxon>
        <taxon>Pseudomonadota</taxon>
        <taxon>Betaproteobacteria</taxon>
        <taxon>Nitrosomonadales</taxon>
        <taxon>Methylophilaceae</taxon>
        <taxon>Methylobacillus</taxon>
    </lineage>
</organism>
<keyword evidence="11" id="KW-1185">Reference proteome</keyword>
<evidence type="ECO:0000256" key="7">
    <source>
        <dbReference type="ARBA" id="ARBA00023186"/>
    </source>
</evidence>
<sequence length="208" mass="22928">MAYDLEEQDQLDAFKSWWKHNGNFVMGIAALAIVGFGGYEGWKYYQYQQSAAASAQYQAMANTDIKDAAKIRTLSAELMDKYSSTPYAARAAIAAAKLNYQEQDIESAKAQLGWASKNAKEDAIRAIALLQLASVQYEEKAYDDALKTLAEKHDEGYAGLFADLKGDILAAQGKTADAKAAYKEALVKLDMQGDYYKYTEHKLDALGS</sequence>
<proteinExistence type="predicted"/>
<dbReference type="PANTHER" id="PTHR38035:SF1">
    <property type="entry name" value="ANCILLARY SECYEG TRANSLOCON SUBUNIT"/>
    <property type="match status" value="1"/>
</dbReference>
<feature type="transmembrane region" description="Helical" evidence="8">
    <location>
        <begin position="20"/>
        <end position="39"/>
    </location>
</feature>
<comment type="subcellular location">
    <subcellularLocation>
        <location evidence="2">Cell membrane</location>
    </subcellularLocation>
    <subcellularLocation>
        <location evidence="1">Membrane</location>
        <topology evidence="1">Single-pass membrane protein</topology>
    </subcellularLocation>
</comment>
<evidence type="ECO:0000259" key="9">
    <source>
        <dbReference type="Pfam" id="PF09976"/>
    </source>
</evidence>
<keyword evidence="6 8" id="KW-0472">Membrane</keyword>
<name>A0A238YM99_9PROT</name>
<dbReference type="RefSeq" id="WP_089374833.1">
    <property type="nucleotide sequence ID" value="NZ_FZOA01000002.1"/>
</dbReference>
<evidence type="ECO:0000256" key="2">
    <source>
        <dbReference type="ARBA" id="ARBA00004236"/>
    </source>
</evidence>
<evidence type="ECO:0000313" key="11">
    <source>
        <dbReference type="Proteomes" id="UP000198305"/>
    </source>
</evidence>
<dbReference type="PANTHER" id="PTHR38035">
    <property type="entry name" value="UPF0070 PROTEIN YFGM"/>
    <property type="match status" value="1"/>
</dbReference>
<evidence type="ECO:0000256" key="8">
    <source>
        <dbReference type="SAM" id="Phobius"/>
    </source>
</evidence>
<dbReference type="AlphaFoldDB" id="A0A238YM99"/>
<evidence type="ECO:0000256" key="4">
    <source>
        <dbReference type="ARBA" id="ARBA00022692"/>
    </source>
</evidence>
<feature type="domain" description="Ancillary SecYEG translocon subunit/Cell division coordinator CpoB TPR" evidence="9">
    <location>
        <begin position="15"/>
        <end position="207"/>
    </location>
</feature>
<evidence type="ECO:0000313" key="10">
    <source>
        <dbReference type="EMBL" id="SNR71764.1"/>
    </source>
</evidence>
<reference evidence="11" key="1">
    <citation type="submission" date="2017-06" db="EMBL/GenBank/DDBJ databases">
        <authorList>
            <person name="Varghese N."/>
            <person name="Submissions S."/>
        </authorList>
    </citation>
    <scope>NUCLEOTIDE SEQUENCE [LARGE SCALE GENOMIC DNA]</scope>
    <source>
        <strain evidence="11">Ca-68</strain>
    </source>
</reference>
<dbReference type="PIRSF" id="PIRSF006170">
    <property type="entry name" value="YfgM"/>
    <property type="match status" value="1"/>
</dbReference>
<gene>
    <name evidence="10" type="ORF">SAMN05192560_0697</name>
</gene>
<evidence type="ECO:0000256" key="3">
    <source>
        <dbReference type="ARBA" id="ARBA00022475"/>
    </source>
</evidence>